<dbReference type="Proteomes" id="UP000186955">
    <property type="component" value="Unassembled WGS sequence"/>
</dbReference>
<evidence type="ECO:0000313" key="1">
    <source>
        <dbReference type="EMBL" id="OKO97602.1"/>
    </source>
</evidence>
<organism evidence="2 3">
    <name type="scientific">Penicillium subrubescens</name>
    <dbReference type="NCBI Taxonomy" id="1316194"/>
    <lineage>
        <taxon>Eukaryota</taxon>
        <taxon>Fungi</taxon>
        <taxon>Dikarya</taxon>
        <taxon>Ascomycota</taxon>
        <taxon>Pezizomycotina</taxon>
        <taxon>Eurotiomycetes</taxon>
        <taxon>Eurotiomycetidae</taxon>
        <taxon>Eurotiales</taxon>
        <taxon>Aspergillaceae</taxon>
        <taxon>Penicillium</taxon>
    </lineage>
</organism>
<comment type="caution">
    <text evidence="2">The sequence shown here is derived from an EMBL/GenBank/DDBJ whole genome shotgun (WGS) entry which is preliminary data.</text>
</comment>
<evidence type="ECO:0000313" key="2">
    <source>
        <dbReference type="EMBL" id="OKP09329.1"/>
    </source>
</evidence>
<accession>A0A1Q5UA32</accession>
<protein>
    <submittedName>
        <fullName evidence="2">Uncharacterized protein</fullName>
    </submittedName>
</protein>
<gene>
    <name evidence="2" type="ORF">PENSUB_5326</name>
    <name evidence="1" type="ORF">PENSUB_9997</name>
</gene>
<dbReference type="EMBL" id="MNBE01000547">
    <property type="protein sequence ID" value="OKP09329.1"/>
    <property type="molecule type" value="Genomic_DNA"/>
</dbReference>
<evidence type="ECO:0000313" key="3">
    <source>
        <dbReference type="Proteomes" id="UP000186955"/>
    </source>
</evidence>
<keyword evidence="3" id="KW-1185">Reference proteome</keyword>
<dbReference type="EMBL" id="MNBE01000689">
    <property type="protein sequence ID" value="OKO97602.1"/>
    <property type="molecule type" value="Genomic_DNA"/>
</dbReference>
<dbReference type="AlphaFoldDB" id="A0A1Q5UA32"/>
<reference evidence="2 3" key="1">
    <citation type="submission" date="2016-10" db="EMBL/GenBank/DDBJ databases">
        <title>Genome sequence of the ascomycete fungus Penicillium subrubescens.</title>
        <authorList>
            <person name="De Vries R.P."/>
            <person name="Peng M."/>
            <person name="Dilokpimol A."/>
            <person name="Hilden K."/>
            <person name="Makela M.R."/>
            <person name="Grigoriev I."/>
            <person name="Riley R."/>
            <person name="Granchi Z."/>
        </authorList>
    </citation>
    <scope>NUCLEOTIDE SEQUENCE [LARGE SCALE GENOMIC DNA]</scope>
    <source>
        <strain evidence="2 3">CBS 132785</strain>
    </source>
</reference>
<proteinExistence type="predicted"/>
<sequence length="82" mass="9021">MMWLHLALLHPLDNHASGSFAQTLPSHTQRLRTEAKGGYIYIQVQSWNPTLGLPEGMQPLGNASHMQPTIIGAFEMQALTPA</sequence>
<name>A0A1Q5UA32_9EURO</name>